<dbReference type="Proteomes" id="UP000678393">
    <property type="component" value="Unassembled WGS sequence"/>
</dbReference>
<feature type="transmembrane region" description="Helical" evidence="1">
    <location>
        <begin position="6"/>
        <end position="24"/>
    </location>
</feature>
<evidence type="ECO:0000256" key="1">
    <source>
        <dbReference type="SAM" id="Phobius"/>
    </source>
</evidence>
<keyword evidence="1" id="KW-0812">Transmembrane</keyword>
<evidence type="ECO:0000313" key="3">
    <source>
        <dbReference type="Proteomes" id="UP000678393"/>
    </source>
</evidence>
<reference evidence="2" key="1">
    <citation type="submission" date="2021-04" db="EMBL/GenBank/DDBJ databases">
        <authorList>
            <consortium name="Molecular Ecology Group"/>
        </authorList>
    </citation>
    <scope>NUCLEOTIDE SEQUENCE</scope>
</reference>
<keyword evidence="1" id="KW-0472">Membrane</keyword>
<dbReference type="AlphaFoldDB" id="A0A8S3Z3K2"/>
<gene>
    <name evidence="2" type="ORF">CUNI_LOCUS7500</name>
</gene>
<dbReference type="Pfam" id="PF07801">
    <property type="entry name" value="DUF1647"/>
    <property type="match status" value="1"/>
</dbReference>
<keyword evidence="1" id="KW-1133">Transmembrane helix</keyword>
<comment type="caution">
    <text evidence="2">The sequence shown here is derived from an EMBL/GenBank/DDBJ whole genome shotgun (WGS) entry which is preliminary data.</text>
</comment>
<dbReference type="PANTHER" id="PTHR31389:SF4">
    <property type="entry name" value="LD39211P"/>
    <property type="match status" value="1"/>
</dbReference>
<keyword evidence="3" id="KW-1185">Reference proteome</keyword>
<proteinExistence type="predicted"/>
<protein>
    <submittedName>
        <fullName evidence="2">Uncharacterized protein</fullName>
    </submittedName>
</protein>
<organism evidence="2 3">
    <name type="scientific">Candidula unifasciata</name>
    <dbReference type="NCBI Taxonomy" id="100452"/>
    <lineage>
        <taxon>Eukaryota</taxon>
        <taxon>Metazoa</taxon>
        <taxon>Spiralia</taxon>
        <taxon>Lophotrochozoa</taxon>
        <taxon>Mollusca</taxon>
        <taxon>Gastropoda</taxon>
        <taxon>Heterobranchia</taxon>
        <taxon>Euthyneura</taxon>
        <taxon>Panpulmonata</taxon>
        <taxon>Eupulmonata</taxon>
        <taxon>Stylommatophora</taxon>
        <taxon>Helicina</taxon>
        <taxon>Helicoidea</taxon>
        <taxon>Geomitridae</taxon>
        <taxon>Candidula</taxon>
    </lineage>
</organism>
<sequence>MLTIRLFKVAVGVLLLQFVGYLIINGYTHSWNIYSSPCGNGDTMQLTTVGNLSSSTVSNIVDREMYVNSVIHEVTALMKAQLESNFTVKPYSWTTRCAPNSKSKDACVQQNCTQLSNNLTERIQSLYSEKTILTKEQDDLLGSVAAEIPENDVIILSAASSNHYDEMQAMLHSLHSMVFPELSKTENFSLVLWDIGLTSDQRQKTKKCCRCQLISFPFEKFPKRLKDLHTYMWKPMIIRMALFRARKYVVWQDASIRYVRFPGPLFERAMHLGVQLVRDFGMTATTTHYTLPETFDYFGQKVCNFSPYPEIAATFGVYKHDPFVLTAVTNLWARCAFEEKCMSPRDTMPSLRCRYGPCHRFDQSALTIITTTLYGSKIYRIVRPPEDLPQYIIIRRDDKKANYFYSIGCLK</sequence>
<evidence type="ECO:0000313" key="2">
    <source>
        <dbReference type="EMBL" id="CAG5121942.1"/>
    </source>
</evidence>
<accession>A0A8S3Z3K2</accession>
<dbReference type="EMBL" id="CAJHNH020001193">
    <property type="protein sequence ID" value="CAG5121942.1"/>
    <property type="molecule type" value="Genomic_DNA"/>
</dbReference>
<dbReference type="InterPro" id="IPR012444">
    <property type="entry name" value="DUF1647"/>
</dbReference>
<dbReference type="PANTHER" id="PTHR31389">
    <property type="entry name" value="LD39211P"/>
    <property type="match status" value="1"/>
</dbReference>
<name>A0A8S3Z3K2_9EUPU</name>
<dbReference type="OrthoDB" id="5954868at2759"/>